<protein>
    <submittedName>
        <fullName evidence="2">Uncharacterized protein</fullName>
    </submittedName>
</protein>
<evidence type="ECO:0000313" key="2">
    <source>
        <dbReference type="EMBL" id="KAF2972167.1"/>
    </source>
</evidence>
<dbReference type="Proteomes" id="UP000481858">
    <property type="component" value="Unassembled WGS sequence"/>
</dbReference>
<name>A0A7C8MZG0_9PEZI</name>
<organism evidence="2 3">
    <name type="scientific">Xylaria multiplex</name>
    <dbReference type="NCBI Taxonomy" id="323545"/>
    <lineage>
        <taxon>Eukaryota</taxon>
        <taxon>Fungi</taxon>
        <taxon>Dikarya</taxon>
        <taxon>Ascomycota</taxon>
        <taxon>Pezizomycotina</taxon>
        <taxon>Sordariomycetes</taxon>
        <taxon>Xylariomycetidae</taxon>
        <taxon>Xylariales</taxon>
        <taxon>Xylariaceae</taxon>
        <taxon>Xylaria</taxon>
    </lineage>
</organism>
<sequence length="429" mass="46912">MELDAYQISYGPFGSYACHVRHPHETEMGGSQPRHPCTKETPRGTDGGFKGVGDPNRAVSTTVDRGCALKPWPPAPKPHESSILHKLEEEKLITKHPSSQLEVVFPVRQQAKRVRSSDDVDGPGTAALSCKKRRLLLYIVTSRLSRPFSLPATHILIRGSGDSLHRIHQLAAIGARRATGQGALLVRKAAILNRVRIGVRQAAVSRGHTIMAELAARGNALNHGLLLVTTPVPSATFPVADLSTILHGYGPETLPPVWRPHTTSFHPPIDTRLHQQHHHAHQQQQEQQKPGGMVAMNRPSVQCANASTTAIQGKEICYSNNHNTAALTCTNARKQEGTFPKPGHFVPSIVPPTPAPADASDEEDNTAFPSASFHDPYVDLSDDDMDDVYADFGVLFGSRSPEPRTANSSVEERYYEEYLDELDGIPWVV</sequence>
<dbReference type="OrthoDB" id="5387995at2759"/>
<evidence type="ECO:0000313" key="3">
    <source>
        <dbReference type="Proteomes" id="UP000481858"/>
    </source>
</evidence>
<reference evidence="2 3" key="1">
    <citation type="submission" date="2019-12" db="EMBL/GenBank/DDBJ databases">
        <title>Draft genome sequence of the ascomycete Xylaria multiplex DSM 110363.</title>
        <authorList>
            <person name="Buettner E."/>
            <person name="Kellner H."/>
        </authorList>
    </citation>
    <scope>NUCLEOTIDE SEQUENCE [LARGE SCALE GENOMIC DNA]</scope>
    <source>
        <strain evidence="2 3">DSM 110363</strain>
    </source>
</reference>
<comment type="caution">
    <text evidence="2">The sequence shown here is derived from an EMBL/GenBank/DDBJ whole genome shotgun (WGS) entry which is preliminary data.</text>
</comment>
<keyword evidence="3" id="KW-1185">Reference proteome</keyword>
<proteinExistence type="predicted"/>
<feature type="region of interest" description="Disordered" evidence="1">
    <location>
        <begin position="24"/>
        <end position="57"/>
    </location>
</feature>
<gene>
    <name evidence="2" type="ORF">GQX73_g1405</name>
</gene>
<dbReference type="InParanoid" id="A0A7C8MZG0"/>
<evidence type="ECO:0000256" key="1">
    <source>
        <dbReference type="SAM" id="MobiDB-lite"/>
    </source>
</evidence>
<dbReference type="AlphaFoldDB" id="A0A7C8MZG0"/>
<accession>A0A7C8MZG0</accession>
<dbReference type="EMBL" id="WUBL01000008">
    <property type="protein sequence ID" value="KAF2972167.1"/>
    <property type="molecule type" value="Genomic_DNA"/>
</dbReference>